<dbReference type="AlphaFoldDB" id="Q07QJ4"/>
<dbReference type="HOGENOM" id="CLU_109797_0_0_5"/>
<proteinExistence type="predicted"/>
<dbReference type="EMBL" id="CP000463">
    <property type="protein sequence ID" value="ABJ05790.1"/>
    <property type="molecule type" value="Genomic_DNA"/>
</dbReference>
<accession>Q07QJ4</accession>
<sequence>MTDQADIARGRTVVERWCVLAEQRLDYLTELYESGRWRRFHTELDFLHNIKEAKQAVTTWRGLLDTEAAPDNRPISMAWLASNRPLAPRRPTLFADELPQAMPRTIELPPEEAPPVAPADRLAADATVSPQLEPQGWQPLDFSKMQQRYPLLRPSL</sequence>
<organism evidence="2">
    <name type="scientific">Rhodopseudomonas palustris (strain BisA53)</name>
    <dbReference type="NCBI Taxonomy" id="316055"/>
    <lineage>
        <taxon>Bacteria</taxon>
        <taxon>Pseudomonadati</taxon>
        <taxon>Pseudomonadota</taxon>
        <taxon>Alphaproteobacteria</taxon>
        <taxon>Hyphomicrobiales</taxon>
        <taxon>Nitrobacteraceae</taxon>
        <taxon>Rhodopseudomonas</taxon>
    </lineage>
</organism>
<name>Q07QJ4_RHOP5</name>
<dbReference type="OrthoDB" id="8127035at2"/>
<evidence type="ECO:0000256" key="1">
    <source>
        <dbReference type="SAM" id="MobiDB-lite"/>
    </source>
</evidence>
<reference evidence="2" key="1">
    <citation type="submission" date="2006-09" db="EMBL/GenBank/DDBJ databases">
        <title>Complete sequence of Rhodopseudomonas palustris BisA53.</title>
        <authorList>
            <consortium name="US DOE Joint Genome Institute"/>
            <person name="Copeland A."/>
            <person name="Lucas S."/>
            <person name="Lapidus A."/>
            <person name="Barry K."/>
            <person name="Detter J.C."/>
            <person name="Glavina del Rio T."/>
            <person name="Hammon N."/>
            <person name="Israni S."/>
            <person name="Dalin E."/>
            <person name="Tice H."/>
            <person name="Pitluck S."/>
            <person name="Chain P."/>
            <person name="Malfatti S."/>
            <person name="Shin M."/>
            <person name="Vergez L."/>
            <person name="Schmutz J."/>
            <person name="Larimer F."/>
            <person name="Land M."/>
            <person name="Hauser L."/>
            <person name="Pelletier D.A."/>
            <person name="Kyrpides N."/>
            <person name="Kim E."/>
            <person name="Harwood C.S."/>
            <person name="Oda Y."/>
            <person name="Richardson P."/>
        </authorList>
    </citation>
    <scope>NUCLEOTIDE SEQUENCE [LARGE SCALE GENOMIC DNA]</scope>
    <source>
        <strain evidence="2">BisA53</strain>
    </source>
</reference>
<dbReference type="NCBIfam" id="TIGR03809">
    <property type="entry name" value="TIGR03809 family protein"/>
    <property type="match status" value="1"/>
</dbReference>
<evidence type="ECO:0000313" key="2">
    <source>
        <dbReference type="EMBL" id="ABJ05790.1"/>
    </source>
</evidence>
<gene>
    <name evidence="2" type="ordered locus">RPE_1842</name>
</gene>
<protein>
    <recommendedName>
        <fullName evidence="3">TIGR03809 family protein</fullName>
    </recommendedName>
</protein>
<dbReference type="KEGG" id="rpe:RPE_1842"/>
<feature type="region of interest" description="Disordered" evidence="1">
    <location>
        <begin position="109"/>
        <end position="141"/>
    </location>
</feature>
<dbReference type="eggNOG" id="ENOG502ZHUH">
    <property type="taxonomic scope" value="Bacteria"/>
</dbReference>
<evidence type="ECO:0008006" key="3">
    <source>
        <dbReference type="Google" id="ProtNLM"/>
    </source>
</evidence>
<dbReference type="InterPro" id="IPR022268">
    <property type="entry name" value="CHP03809"/>
</dbReference>